<evidence type="ECO:0000256" key="3">
    <source>
        <dbReference type="SAM" id="MobiDB-lite"/>
    </source>
</evidence>
<dbReference type="PROSITE" id="PS50102">
    <property type="entry name" value="RRM"/>
    <property type="match status" value="1"/>
</dbReference>
<keyword evidence="1 2" id="KW-0694">RNA-binding</keyword>
<organism evidence="5 6">
    <name type="scientific">Papaver nudicaule</name>
    <name type="common">Iceland poppy</name>
    <dbReference type="NCBI Taxonomy" id="74823"/>
    <lineage>
        <taxon>Eukaryota</taxon>
        <taxon>Viridiplantae</taxon>
        <taxon>Streptophyta</taxon>
        <taxon>Embryophyta</taxon>
        <taxon>Tracheophyta</taxon>
        <taxon>Spermatophyta</taxon>
        <taxon>Magnoliopsida</taxon>
        <taxon>Ranunculales</taxon>
        <taxon>Papaveraceae</taxon>
        <taxon>Papaveroideae</taxon>
        <taxon>Papaver</taxon>
    </lineage>
</organism>
<protein>
    <recommendedName>
        <fullName evidence="4">RRM domain-containing protein</fullName>
    </recommendedName>
</protein>
<dbReference type="InterPro" id="IPR035979">
    <property type="entry name" value="RBD_domain_sf"/>
</dbReference>
<dbReference type="InterPro" id="IPR034240">
    <property type="entry name" value="eIF3G_RRM"/>
</dbReference>
<dbReference type="InterPro" id="IPR000504">
    <property type="entry name" value="RRM_dom"/>
</dbReference>
<keyword evidence="6" id="KW-1185">Reference proteome</keyword>
<gene>
    <name evidence="5" type="ORF">MKW94_000090</name>
</gene>
<dbReference type="PANTHER" id="PTHR10352">
    <property type="entry name" value="EUKARYOTIC TRANSLATION INITIATION FACTOR 3 SUBUNIT G"/>
    <property type="match status" value="1"/>
</dbReference>
<dbReference type="AlphaFoldDB" id="A0AA41SFF8"/>
<evidence type="ECO:0000256" key="1">
    <source>
        <dbReference type="ARBA" id="ARBA00022884"/>
    </source>
</evidence>
<dbReference type="Pfam" id="PF00076">
    <property type="entry name" value="RRM_1"/>
    <property type="match status" value="1"/>
</dbReference>
<dbReference type="SMART" id="SM00360">
    <property type="entry name" value="RRM"/>
    <property type="match status" value="1"/>
</dbReference>
<comment type="caution">
    <text evidence="5">The sequence shown here is derived from an EMBL/GenBank/DDBJ whole genome shotgun (WGS) entry which is preliminary data.</text>
</comment>
<sequence length="196" mass="22031">MEKRLEDIGDAVHVDTGVLPAMISHEEIFIKRPAPEDTKVRRDPTCGRKGHHLTSECRFKDLSDSVSRRMAGTSKTGGYIRTGQRYGPKQFGRSEKRPMGNDINEENTVRVHNLTDDIHGPDLLNLFSTFGAVNRVHVAVNQTTGMSRGFGYVNFVNMEDADRAINELDEYEYGDNKILRVEWAPPSAKAFFESAS</sequence>
<dbReference type="GO" id="GO:0003723">
    <property type="term" value="F:RNA binding"/>
    <property type="evidence" value="ECO:0007669"/>
    <property type="project" value="UniProtKB-UniRule"/>
</dbReference>
<evidence type="ECO:0000256" key="2">
    <source>
        <dbReference type="PROSITE-ProRule" id="PRU00176"/>
    </source>
</evidence>
<evidence type="ECO:0000313" key="6">
    <source>
        <dbReference type="Proteomes" id="UP001177140"/>
    </source>
</evidence>
<accession>A0AA41SFF8</accession>
<name>A0AA41SFF8_PAPNU</name>
<dbReference type="CDD" id="cd12408">
    <property type="entry name" value="RRM_eIF3G_like"/>
    <property type="match status" value="1"/>
</dbReference>
<dbReference type="Proteomes" id="UP001177140">
    <property type="component" value="Unassembled WGS sequence"/>
</dbReference>
<dbReference type="EMBL" id="JAJJMA010126095">
    <property type="protein sequence ID" value="MCL7032713.1"/>
    <property type="molecule type" value="Genomic_DNA"/>
</dbReference>
<feature type="region of interest" description="Disordered" evidence="3">
    <location>
        <begin position="70"/>
        <end position="102"/>
    </location>
</feature>
<dbReference type="Gene3D" id="3.30.70.330">
    <property type="match status" value="1"/>
</dbReference>
<feature type="domain" description="RRM" evidence="4">
    <location>
        <begin position="107"/>
        <end position="186"/>
    </location>
</feature>
<dbReference type="SUPFAM" id="SSF54928">
    <property type="entry name" value="RNA-binding domain, RBD"/>
    <property type="match status" value="1"/>
</dbReference>
<evidence type="ECO:0000259" key="4">
    <source>
        <dbReference type="PROSITE" id="PS50102"/>
    </source>
</evidence>
<dbReference type="InterPro" id="IPR012677">
    <property type="entry name" value="Nucleotide-bd_a/b_plait_sf"/>
</dbReference>
<proteinExistence type="predicted"/>
<reference evidence="5" key="1">
    <citation type="submission" date="2022-03" db="EMBL/GenBank/DDBJ databases">
        <title>A functionally conserved STORR gene fusion in Papaver species that diverged 16.8 million years ago.</title>
        <authorList>
            <person name="Catania T."/>
        </authorList>
    </citation>
    <scope>NUCLEOTIDE SEQUENCE</scope>
    <source>
        <strain evidence="5">S-191538</strain>
    </source>
</reference>
<evidence type="ECO:0000313" key="5">
    <source>
        <dbReference type="EMBL" id="MCL7032713.1"/>
    </source>
</evidence>